<dbReference type="GO" id="GO:0016020">
    <property type="term" value="C:membrane"/>
    <property type="evidence" value="ECO:0007669"/>
    <property type="project" value="TreeGrafter"/>
</dbReference>
<reference evidence="1 2" key="1">
    <citation type="journal article" date="2015" name="Genome Biol. Evol.">
        <title>The genome of winter moth (Operophtera brumata) provides a genomic perspective on sexual dimorphism and phenology.</title>
        <authorList>
            <person name="Derks M.F."/>
            <person name="Smit S."/>
            <person name="Salis L."/>
            <person name="Schijlen E."/>
            <person name="Bossers A."/>
            <person name="Mateman C."/>
            <person name="Pijl A.S."/>
            <person name="de Ridder D."/>
            <person name="Groenen M.A."/>
            <person name="Visser M.E."/>
            <person name="Megens H.J."/>
        </authorList>
    </citation>
    <scope>NUCLEOTIDE SEQUENCE [LARGE SCALE GENOMIC DNA]</scope>
    <source>
        <strain evidence="1">WM2013NL</strain>
        <tissue evidence="1">Head and thorax</tissue>
    </source>
</reference>
<dbReference type="InterPro" id="IPR043197">
    <property type="entry name" value="Plakin"/>
</dbReference>
<accession>A0A0L7K287</accession>
<dbReference type="GO" id="GO:0031122">
    <property type="term" value="P:cytoplasmic microtubule organization"/>
    <property type="evidence" value="ECO:0007669"/>
    <property type="project" value="TreeGrafter"/>
</dbReference>
<dbReference type="GO" id="GO:0042060">
    <property type="term" value="P:wound healing"/>
    <property type="evidence" value="ECO:0007669"/>
    <property type="project" value="TreeGrafter"/>
</dbReference>
<dbReference type="GO" id="GO:0005198">
    <property type="term" value="F:structural molecule activity"/>
    <property type="evidence" value="ECO:0007669"/>
    <property type="project" value="TreeGrafter"/>
</dbReference>
<dbReference type="Proteomes" id="UP000037510">
    <property type="component" value="Unassembled WGS sequence"/>
</dbReference>
<sequence length="145" mass="17156">MFQDIKQTEGGLDNVERHIESEIRRVERGVHPAEAKMAAEQIEQELRSMEHTIQEMFQDAHALREGRYPQAAELLRKVQQIHDRWLNARQSFTGRLLPRLSSVRMPVQQTTVRRETRTVLETRVHDTDPKFQQLSEATKWCKERL</sequence>
<dbReference type="InterPro" id="IPR049538">
    <property type="entry name" value="PCN-like_spectrin-like_rpt"/>
</dbReference>
<dbReference type="SUPFAM" id="SSF46966">
    <property type="entry name" value="Spectrin repeat"/>
    <property type="match status" value="1"/>
</dbReference>
<evidence type="ECO:0000313" key="2">
    <source>
        <dbReference type="Proteomes" id="UP000037510"/>
    </source>
</evidence>
<dbReference type="GO" id="GO:0045104">
    <property type="term" value="P:intermediate filament cytoskeleton organization"/>
    <property type="evidence" value="ECO:0007669"/>
    <property type="project" value="InterPro"/>
</dbReference>
<dbReference type="GO" id="GO:0005882">
    <property type="term" value="C:intermediate filament"/>
    <property type="evidence" value="ECO:0007669"/>
    <property type="project" value="TreeGrafter"/>
</dbReference>
<proteinExistence type="predicted"/>
<dbReference type="PANTHER" id="PTHR23169:SF23">
    <property type="entry name" value="SHORT STOP, ISOFORM H"/>
    <property type="match status" value="1"/>
</dbReference>
<organism evidence="1 2">
    <name type="scientific">Operophtera brumata</name>
    <name type="common">Winter moth</name>
    <name type="synonym">Phalaena brumata</name>
    <dbReference type="NCBI Taxonomy" id="104452"/>
    <lineage>
        <taxon>Eukaryota</taxon>
        <taxon>Metazoa</taxon>
        <taxon>Ecdysozoa</taxon>
        <taxon>Arthropoda</taxon>
        <taxon>Hexapoda</taxon>
        <taxon>Insecta</taxon>
        <taxon>Pterygota</taxon>
        <taxon>Neoptera</taxon>
        <taxon>Endopterygota</taxon>
        <taxon>Lepidoptera</taxon>
        <taxon>Glossata</taxon>
        <taxon>Ditrysia</taxon>
        <taxon>Geometroidea</taxon>
        <taxon>Geometridae</taxon>
        <taxon>Larentiinae</taxon>
        <taxon>Operophtera</taxon>
    </lineage>
</organism>
<name>A0A0L7K287_OPEBR</name>
<protein>
    <submittedName>
        <fullName evidence="1">Putative kakapo</fullName>
    </submittedName>
</protein>
<feature type="non-terminal residue" evidence="1">
    <location>
        <position position="145"/>
    </location>
</feature>
<keyword evidence="2" id="KW-1185">Reference proteome</keyword>
<dbReference type="EMBL" id="JTDY01019084">
    <property type="protein sequence ID" value="KOB51798.1"/>
    <property type="molecule type" value="Genomic_DNA"/>
</dbReference>
<dbReference type="AlphaFoldDB" id="A0A0L7K287"/>
<dbReference type="Pfam" id="PF21020">
    <property type="entry name" value="Spectrin_4"/>
    <property type="match status" value="1"/>
</dbReference>
<gene>
    <name evidence="1" type="ORF">OBRU01_27171</name>
</gene>
<comment type="caution">
    <text evidence="1">The sequence shown here is derived from an EMBL/GenBank/DDBJ whole genome shotgun (WGS) entry which is preliminary data.</text>
</comment>
<dbReference type="GO" id="GO:0005737">
    <property type="term" value="C:cytoplasm"/>
    <property type="evidence" value="ECO:0007669"/>
    <property type="project" value="TreeGrafter"/>
</dbReference>
<evidence type="ECO:0000313" key="1">
    <source>
        <dbReference type="EMBL" id="KOB51798.1"/>
    </source>
</evidence>
<dbReference type="PANTHER" id="PTHR23169">
    <property type="entry name" value="ENVOPLAKIN"/>
    <property type="match status" value="1"/>
</dbReference>
<dbReference type="GO" id="GO:0030056">
    <property type="term" value="C:hemidesmosome"/>
    <property type="evidence" value="ECO:0007669"/>
    <property type="project" value="TreeGrafter"/>
</dbReference>
<dbReference type="Gene3D" id="1.20.58.60">
    <property type="match status" value="1"/>
</dbReference>
<dbReference type="STRING" id="104452.A0A0L7K287"/>